<feature type="non-terminal residue" evidence="1">
    <location>
        <position position="532"/>
    </location>
</feature>
<gene>
    <name evidence="1" type="ORF">FA95DRAFT_1468963</name>
</gene>
<reference evidence="1" key="1">
    <citation type="submission" date="2021-02" db="EMBL/GenBank/DDBJ databases">
        <authorList>
            <consortium name="DOE Joint Genome Institute"/>
            <person name="Ahrendt S."/>
            <person name="Looney B.P."/>
            <person name="Miyauchi S."/>
            <person name="Morin E."/>
            <person name="Drula E."/>
            <person name="Courty P.E."/>
            <person name="Chicoki N."/>
            <person name="Fauchery L."/>
            <person name="Kohler A."/>
            <person name="Kuo A."/>
            <person name="Labutti K."/>
            <person name="Pangilinan J."/>
            <person name="Lipzen A."/>
            <person name="Riley R."/>
            <person name="Andreopoulos W."/>
            <person name="He G."/>
            <person name="Johnson J."/>
            <person name="Barry K.W."/>
            <person name="Grigoriev I.V."/>
            <person name="Nagy L."/>
            <person name="Hibbett D."/>
            <person name="Henrissat B."/>
            <person name="Matheny P.B."/>
            <person name="Labbe J."/>
            <person name="Martin F."/>
        </authorList>
    </citation>
    <scope>NUCLEOTIDE SEQUENCE</scope>
    <source>
        <strain evidence="1">FP105234-sp</strain>
    </source>
</reference>
<organism evidence="1 2">
    <name type="scientific">Auriscalpium vulgare</name>
    <dbReference type="NCBI Taxonomy" id="40419"/>
    <lineage>
        <taxon>Eukaryota</taxon>
        <taxon>Fungi</taxon>
        <taxon>Dikarya</taxon>
        <taxon>Basidiomycota</taxon>
        <taxon>Agaricomycotina</taxon>
        <taxon>Agaricomycetes</taxon>
        <taxon>Russulales</taxon>
        <taxon>Auriscalpiaceae</taxon>
        <taxon>Auriscalpium</taxon>
    </lineage>
</organism>
<name>A0ACB8RZ88_9AGAM</name>
<comment type="caution">
    <text evidence="1">The sequence shown here is derived from an EMBL/GenBank/DDBJ whole genome shotgun (WGS) entry which is preliminary data.</text>
</comment>
<accession>A0ACB8RZ88</accession>
<evidence type="ECO:0000313" key="1">
    <source>
        <dbReference type="EMBL" id="KAI0048916.1"/>
    </source>
</evidence>
<proteinExistence type="predicted"/>
<sequence length="532" mass="58617">PPISVPEDTGEGGKLKMIVQLVKRSLGVKDIAAMRLSLPASLLEPIPNLEYWHYLDRPDLFAAINDHDDPLERMLAVLRFTFSKDLRHIRGKVCKPYNSVLGEHFRSHWDVIPISYSDDPTHPPLQHDNVEPSHHTLHASRSTPRIPLTETDSIRSGKGIKDTVPAARAGGFGSLLSMRGWSSPAIDHANTTPAVSAQSSTLSLAESAASSSTSTPAPRVRVLFLTEQVSHHPPISAYVAACPDRNLRMTGIDQIAAKVTSTASVRIGPGSANKGLFVDVTGGFGEGERYRITHPVAHVNGVLRGSFYVTVGESTIITCEGGKGLNGESLRAIIDYKEESFFGKPHFLVEGVIHGYTPGATEHEEWTRVKHVPKDRVIIFLEGSWRAAVRYRHAFPPAAPSATASPASSSSSLTSKVKGKGTEWRTLLDLSTLHIVPKTVRPITRQEPNESRRLWETVTERLLRKEFGEATRAKQTIEQRQRELTEERKRKGVEFVPKYFEKDYPDGVAKLTPAGEAALKQELEEQDEPEAA</sequence>
<feature type="non-terminal residue" evidence="1">
    <location>
        <position position="1"/>
    </location>
</feature>
<evidence type="ECO:0000313" key="2">
    <source>
        <dbReference type="Proteomes" id="UP000814033"/>
    </source>
</evidence>
<keyword evidence="2" id="KW-1185">Reference proteome</keyword>
<dbReference type="EMBL" id="MU275880">
    <property type="protein sequence ID" value="KAI0048916.1"/>
    <property type="molecule type" value="Genomic_DNA"/>
</dbReference>
<protein>
    <submittedName>
        <fullName evidence="1">Uncharacterized protein</fullName>
    </submittedName>
</protein>
<dbReference type="Proteomes" id="UP000814033">
    <property type="component" value="Unassembled WGS sequence"/>
</dbReference>
<reference evidence="1" key="2">
    <citation type="journal article" date="2022" name="New Phytol.">
        <title>Evolutionary transition to the ectomycorrhizal habit in the genomes of a hyperdiverse lineage of mushroom-forming fungi.</title>
        <authorList>
            <person name="Looney B."/>
            <person name="Miyauchi S."/>
            <person name="Morin E."/>
            <person name="Drula E."/>
            <person name="Courty P.E."/>
            <person name="Kohler A."/>
            <person name="Kuo A."/>
            <person name="LaButti K."/>
            <person name="Pangilinan J."/>
            <person name="Lipzen A."/>
            <person name="Riley R."/>
            <person name="Andreopoulos W."/>
            <person name="He G."/>
            <person name="Johnson J."/>
            <person name="Nolan M."/>
            <person name="Tritt A."/>
            <person name="Barry K.W."/>
            <person name="Grigoriev I.V."/>
            <person name="Nagy L.G."/>
            <person name="Hibbett D."/>
            <person name="Henrissat B."/>
            <person name="Matheny P.B."/>
            <person name="Labbe J."/>
            <person name="Martin F.M."/>
        </authorList>
    </citation>
    <scope>NUCLEOTIDE SEQUENCE</scope>
    <source>
        <strain evidence="1">FP105234-sp</strain>
    </source>
</reference>